<reference evidence="1" key="1">
    <citation type="journal article" date="2017" name="Parasit. Vectors">
        <title>Sialotranscriptomics of Rhipicephalus zambeziensis reveals intricate expression profiles of secretory proteins and suggests tight temporal transcriptional regulation during blood-feeding.</title>
        <authorList>
            <person name="de Castro M.H."/>
            <person name="de Klerk D."/>
            <person name="Pienaar R."/>
            <person name="Rees D.J.G."/>
            <person name="Mans B.J."/>
        </authorList>
    </citation>
    <scope>NUCLEOTIDE SEQUENCE</scope>
    <source>
        <tissue evidence="1">Salivary glands</tissue>
    </source>
</reference>
<sequence length="132" mass="15169">MKTVMRKSNMVMCRAQPVVLISIFSSCRGWAGLETAGPHCSVFSSFTLRNISMKRFTEPSAFQVHWELFLERTTINLFVRTRSVCHTLNYNAPLAATCSDVKHNQNQIKAHFSLAGQCMWQSSFQKWIVIRH</sequence>
<dbReference type="PROSITE" id="PS51257">
    <property type="entry name" value="PROKAR_LIPOPROTEIN"/>
    <property type="match status" value="1"/>
</dbReference>
<name>A0A224YGM9_9ACAR</name>
<proteinExistence type="predicted"/>
<dbReference type="EMBL" id="GFPF01001774">
    <property type="protein sequence ID" value="MAA12920.1"/>
    <property type="molecule type" value="Transcribed_RNA"/>
</dbReference>
<protein>
    <submittedName>
        <fullName evidence="1">Uncharacterized protein</fullName>
    </submittedName>
</protein>
<accession>A0A224YGM9</accession>
<organism evidence="1">
    <name type="scientific">Rhipicephalus zambeziensis</name>
    <dbReference type="NCBI Taxonomy" id="60191"/>
    <lineage>
        <taxon>Eukaryota</taxon>
        <taxon>Metazoa</taxon>
        <taxon>Ecdysozoa</taxon>
        <taxon>Arthropoda</taxon>
        <taxon>Chelicerata</taxon>
        <taxon>Arachnida</taxon>
        <taxon>Acari</taxon>
        <taxon>Parasitiformes</taxon>
        <taxon>Ixodida</taxon>
        <taxon>Ixodoidea</taxon>
        <taxon>Ixodidae</taxon>
        <taxon>Rhipicephalinae</taxon>
        <taxon>Rhipicephalus</taxon>
        <taxon>Rhipicephalus</taxon>
    </lineage>
</organism>
<dbReference type="AlphaFoldDB" id="A0A224YGM9"/>
<evidence type="ECO:0000313" key="1">
    <source>
        <dbReference type="EMBL" id="MAA12920.1"/>
    </source>
</evidence>